<keyword evidence="1" id="KW-0732">Signal</keyword>
<gene>
    <name evidence="2" type="ORF">CLV98_10750</name>
</gene>
<accession>A0A316AI29</accession>
<keyword evidence="3" id="KW-1185">Reference proteome</keyword>
<feature type="chain" id="PRO_5016400667" evidence="1">
    <location>
        <begin position="25"/>
        <end position="403"/>
    </location>
</feature>
<evidence type="ECO:0000313" key="3">
    <source>
        <dbReference type="Proteomes" id="UP000245880"/>
    </source>
</evidence>
<proteinExistence type="predicted"/>
<comment type="caution">
    <text evidence="2">The sequence shown here is derived from an EMBL/GenBank/DDBJ whole genome shotgun (WGS) entry which is preliminary data.</text>
</comment>
<dbReference type="AlphaFoldDB" id="A0A316AI29"/>
<dbReference type="PROSITE" id="PS51257">
    <property type="entry name" value="PROKAR_LIPOPROTEIN"/>
    <property type="match status" value="1"/>
</dbReference>
<evidence type="ECO:0000313" key="2">
    <source>
        <dbReference type="EMBL" id="PWJ57343.1"/>
    </source>
</evidence>
<sequence length="403" mass="43409">MKTIYSHSYLLLILVAFVFQSCQKDNHDPEPDETSKEFTYLRVLVSDVNSNTLSLLKPASGEMEGFSAKFPKSALYTTESGRLAGIVHRENNLTETFDIGLEFHGDHIGTVGTPKFGALLGESALPTHFKSKYGQILTFNDGDGTLSVAQESDVHTSGAKFSTIQAGLLVHHGAMALFSNGNYAVTVKDNSISGVLPERVKIINSAGQTIHESTLAVQGIHGNASDGTYAVFGSASGVFVVEQDGTQRLIEYPSSFETAWFGTILETSIAGKFIGYTAAKGAYLIDVTANTLTPIIENTDIMQCKTSYDLSKLGVLLHSGVFKWYDLATLSLQNEGSILAATAKDASQKPQLVLSQRFAYITLPTSGELLQVRLQDLASQSKHSMGGTPYQITLLGYESSVGH</sequence>
<dbReference type="RefSeq" id="WP_109675004.1">
    <property type="nucleotide sequence ID" value="NZ_QGDT01000007.1"/>
</dbReference>
<name>A0A316AI29_9BACT</name>
<protein>
    <submittedName>
        <fullName evidence="2">Uncharacterized protein</fullName>
    </submittedName>
</protein>
<feature type="signal peptide" evidence="1">
    <location>
        <begin position="1"/>
        <end position="24"/>
    </location>
</feature>
<evidence type="ECO:0000256" key="1">
    <source>
        <dbReference type="SAM" id="SignalP"/>
    </source>
</evidence>
<dbReference type="EMBL" id="QGDT01000007">
    <property type="protein sequence ID" value="PWJ57343.1"/>
    <property type="molecule type" value="Genomic_DNA"/>
</dbReference>
<dbReference type="OrthoDB" id="867741at2"/>
<reference evidence="2 3" key="1">
    <citation type="submission" date="2018-03" db="EMBL/GenBank/DDBJ databases">
        <title>Genomic Encyclopedia of Archaeal and Bacterial Type Strains, Phase II (KMG-II): from individual species to whole genera.</title>
        <authorList>
            <person name="Goeker M."/>
        </authorList>
    </citation>
    <scope>NUCLEOTIDE SEQUENCE [LARGE SCALE GENOMIC DNA]</scope>
    <source>
        <strain evidence="2 3">DSM 100346</strain>
    </source>
</reference>
<dbReference type="Proteomes" id="UP000245880">
    <property type="component" value="Unassembled WGS sequence"/>
</dbReference>
<organism evidence="2 3">
    <name type="scientific">Dyadobacter jejuensis</name>
    <dbReference type="NCBI Taxonomy" id="1082580"/>
    <lineage>
        <taxon>Bacteria</taxon>
        <taxon>Pseudomonadati</taxon>
        <taxon>Bacteroidota</taxon>
        <taxon>Cytophagia</taxon>
        <taxon>Cytophagales</taxon>
        <taxon>Spirosomataceae</taxon>
        <taxon>Dyadobacter</taxon>
    </lineage>
</organism>